<accession>A0A2J5PZZ9</accession>
<dbReference type="Gene3D" id="1.10.530.10">
    <property type="match status" value="1"/>
</dbReference>
<dbReference type="GO" id="GO:0016998">
    <property type="term" value="P:cell wall macromolecule catabolic process"/>
    <property type="evidence" value="ECO:0007669"/>
    <property type="project" value="InterPro"/>
</dbReference>
<dbReference type="EMBL" id="PIDR01000216">
    <property type="protein sequence ID" value="PLO71633.1"/>
    <property type="molecule type" value="Genomic_DNA"/>
</dbReference>
<dbReference type="InterPro" id="IPR018247">
    <property type="entry name" value="EF_Hand_1_Ca_BS"/>
</dbReference>
<dbReference type="InterPro" id="IPR052354">
    <property type="entry name" value="Cell_Wall_Dynamics_Protein"/>
</dbReference>
<evidence type="ECO:0000313" key="3">
    <source>
        <dbReference type="Proteomes" id="UP000234667"/>
    </source>
</evidence>
<name>A0A2J5PZZ9_9ENTR</name>
<reference evidence="2 3" key="2">
    <citation type="submission" date="2018-01" db="EMBL/GenBank/DDBJ databases">
        <title>Genomic study of Klebsiella pneumoniae.</title>
        <authorList>
            <person name="Yang Y."/>
            <person name="Bicalho R."/>
        </authorList>
    </citation>
    <scope>NUCLEOTIDE SEQUENCE [LARGE SCALE GENOMIC DNA]</scope>
    <source>
        <strain evidence="2 3">A10</strain>
    </source>
</reference>
<evidence type="ECO:0000259" key="1">
    <source>
        <dbReference type="Pfam" id="PF00182"/>
    </source>
</evidence>
<dbReference type="PANTHER" id="PTHR34408:SF1">
    <property type="entry name" value="GLYCOSYL HYDROLASE FAMILY 19 DOMAIN-CONTAINING PROTEIN HI_1415"/>
    <property type="match status" value="1"/>
</dbReference>
<dbReference type="AlphaFoldDB" id="A0A2J5PZZ9"/>
<gene>
    <name evidence="2" type="ORF">CWN49_09575</name>
</gene>
<dbReference type="PROSITE" id="PS00018">
    <property type="entry name" value="EF_HAND_1"/>
    <property type="match status" value="1"/>
</dbReference>
<comment type="caution">
    <text evidence="2">The sequence shown here is derived from an EMBL/GenBank/DDBJ whole genome shotgun (WGS) entry which is preliminary data.</text>
</comment>
<dbReference type="InterPro" id="IPR023346">
    <property type="entry name" value="Lysozyme-like_dom_sf"/>
</dbReference>
<proteinExistence type="predicted"/>
<keyword evidence="2" id="KW-0378">Hydrolase</keyword>
<dbReference type="GO" id="GO:0006032">
    <property type="term" value="P:chitin catabolic process"/>
    <property type="evidence" value="ECO:0007669"/>
    <property type="project" value="InterPro"/>
</dbReference>
<dbReference type="GO" id="GO:0004568">
    <property type="term" value="F:chitinase activity"/>
    <property type="evidence" value="ECO:0007669"/>
    <property type="project" value="InterPro"/>
</dbReference>
<dbReference type="Pfam" id="PF00182">
    <property type="entry name" value="Glyco_hydro_19"/>
    <property type="match status" value="1"/>
</dbReference>
<organism evidence="2 3">
    <name type="scientific">Klebsiella michiganensis</name>
    <dbReference type="NCBI Taxonomy" id="1134687"/>
    <lineage>
        <taxon>Bacteria</taxon>
        <taxon>Pseudomonadati</taxon>
        <taxon>Pseudomonadota</taxon>
        <taxon>Gammaproteobacteria</taxon>
        <taxon>Enterobacterales</taxon>
        <taxon>Enterobacteriaceae</taxon>
        <taxon>Klebsiella/Raoultella group</taxon>
        <taxon>Klebsiella</taxon>
    </lineage>
</organism>
<dbReference type="PANTHER" id="PTHR34408">
    <property type="entry name" value="FAMILY PROTEIN, PUTATIVE-RELATED"/>
    <property type="match status" value="1"/>
</dbReference>
<sequence length="217" mass="24325">MNLNDFQRAAGITQQRAQQWLDPLNAAMAEFFINTPLRQAGFIAQLGHESLRFTRVVESLYYRDAERLAMIFRSDFDLNKNRKIEPSELALAQQFVGRPEATANFVYANQGGNGPESSGDGWRYRGRGPIQITLKNNYRACGQALGLDLLNNPDLLLEPVHGARSAAWYWYQHGCNAPADAANVVEVTRKINPALVGLNDRAMLFEKARRALCPSKN</sequence>
<dbReference type="InterPro" id="IPR000726">
    <property type="entry name" value="Glyco_hydro_19_cat"/>
</dbReference>
<dbReference type="Proteomes" id="UP000234667">
    <property type="component" value="Unassembled WGS sequence"/>
</dbReference>
<feature type="domain" description="Glycoside hydrolase family 19 catalytic" evidence="1">
    <location>
        <begin position="106"/>
        <end position="180"/>
    </location>
</feature>
<reference evidence="2 3" key="1">
    <citation type="submission" date="2017-11" db="EMBL/GenBank/DDBJ databases">
        <authorList>
            <person name="Han C.G."/>
        </authorList>
    </citation>
    <scope>NUCLEOTIDE SEQUENCE [LARGE SCALE GENOMIC DNA]</scope>
    <source>
        <strain evidence="2 3">A10</strain>
    </source>
</reference>
<evidence type="ECO:0000313" key="2">
    <source>
        <dbReference type="EMBL" id="PLO71633.1"/>
    </source>
</evidence>
<dbReference type="SUPFAM" id="SSF53955">
    <property type="entry name" value="Lysozyme-like"/>
    <property type="match status" value="1"/>
</dbReference>
<protein>
    <submittedName>
        <fullName evidence="2">Glycoside hydrolase family 19</fullName>
    </submittedName>
</protein>